<protein>
    <submittedName>
        <fullName evidence="5">RdRp</fullName>
    </submittedName>
</protein>
<accession>A0A1L3KLE4</accession>
<dbReference type="Gene3D" id="3.30.70.270">
    <property type="match status" value="1"/>
</dbReference>
<evidence type="ECO:0000259" key="4">
    <source>
        <dbReference type="PROSITE" id="PS50507"/>
    </source>
</evidence>
<evidence type="ECO:0000256" key="2">
    <source>
        <dbReference type="ARBA" id="ARBA00022695"/>
    </source>
</evidence>
<proteinExistence type="predicted"/>
<dbReference type="GO" id="GO:0039694">
    <property type="term" value="P:viral RNA genome replication"/>
    <property type="evidence" value="ECO:0007669"/>
    <property type="project" value="InterPro"/>
</dbReference>
<dbReference type="InterPro" id="IPR001205">
    <property type="entry name" value="RNA-dir_pol_C"/>
</dbReference>
<dbReference type="InterPro" id="IPR007094">
    <property type="entry name" value="RNA-dir_pol_PSvirus"/>
</dbReference>
<dbReference type="InterPro" id="IPR043128">
    <property type="entry name" value="Rev_trsase/Diguanyl_cyclase"/>
</dbReference>
<sequence length="565" mass="65506">MSKPTLNGNMIYLGHFPERAPTSHPSYLSYRHVNPVTHSIQKHLPCEDVNDIIHGYRRSDFSTEALVEDYHRGDVPKISIKKDEHYLRALEECTRRFKPKNKCRPAHLNSVTRYPWKWQVSAEAPFSANPRMKEYIDKKFNKGLIPDHRLTFSNLKDEIFEFAKTRLHRIKAGAKKDKFGEDLRYWNHAHARSHLVKATDPDKIRMVFGVPKMTVIAECMMLWQYINTLLTPEGPMLWGYETLKGGWYGLYNWIYSSDSKPRTFLAFDWKQFDKRVQFEQIDDAHKILRSFLDFENGYVPTKLHPTSNVTPERLENLWNWTCNAVKTTPEVLPTGDCYQRSHAGLPSGAFQTQLLDSIVNMIMLLTVMSRMGLDIQKAKIKVQGDDSIIGLLENIHPMAHEAFKQTFADYANEYFGSILNTKKSEMSNTLNRLPVLGFTNISGYPYREQNQLLASLLYPERKSDENKLMARCIGIAYANCGNHHNVFKICEEIYNYLKSKGFSPNAAGLPDMFRLGITSLQIGIKPTEPLVFPSFYDTIKYLMQVPQFSEDVKRRHWPPDLFEIE</sequence>
<dbReference type="InterPro" id="IPR043502">
    <property type="entry name" value="DNA/RNA_pol_sf"/>
</dbReference>
<dbReference type="PROSITE" id="PS50507">
    <property type="entry name" value="RDRP_SSRNA_POS"/>
    <property type="match status" value="1"/>
</dbReference>
<keyword evidence="3" id="KW-0693">Viral RNA replication</keyword>
<keyword evidence="1" id="KW-0808">Transferase</keyword>
<dbReference type="GO" id="GO:0003968">
    <property type="term" value="F:RNA-directed RNA polymerase activity"/>
    <property type="evidence" value="ECO:0007669"/>
    <property type="project" value="InterPro"/>
</dbReference>
<dbReference type="EMBL" id="KX884115">
    <property type="protein sequence ID" value="APG78228.1"/>
    <property type="molecule type" value="Genomic_RNA"/>
</dbReference>
<dbReference type="SUPFAM" id="SSF56672">
    <property type="entry name" value="DNA/RNA polymerases"/>
    <property type="match status" value="1"/>
</dbReference>
<dbReference type="Pfam" id="PF00680">
    <property type="entry name" value="RdRP_1"/>
    <property type="match status" value="1"/>
</dbReference>
<dbReference type="GO" id="GO:0003723">
    <property type="term" value="F:RNA binding"/>
    <property type="evidence" value="ECO:0007669"/>
    <property type="project" value="InterPro"/>
</dbReference>
<reference evidence="5" key="1">
    <citation type="journal article" date="2016" name="Nature">
        <title>Redefining the invertebrate RNA virosphere.</title>
        <authorList>
            <person name="Shi M."/>
            <person name="Lin X.D."/>
            <person name="Tian J.H."/>
            <person name="Chen L.J."/>
            <person name="Chen X."/>
            <person name="Li C.X."/>
            <person name="Qin X.C."/>
            <person name="Li J."/>
            <person name="Cao J.P."/>
            <person name="Eden J.S."/>
            <person name="Buchmann J."/>
            <person name="Wang W."/>
            <person name="Xu J."/>
            <person name="Holmes E.C."/>
            <person name="Zhang Y.Z."/>
        </authorList>
    </citation>
    <scope>NUCLEOTIDE SEQUENCE</scope>
    <source>
        <strain evidence="5">QTM20591</strain>
    </source>
</reference>
<feature type="domain" description="RdRp catalytic" evidence="4">
    <location>
        <begin position="262"/>
        <end position="399"/>
    </location>
</feature>
<dbReference type="GO" id="GO:0006351">
    <property type="term" value="P:DNA-templated transcription"/>
    <property type="evidence" value="ECO:0007669"/>
    <property type="project" value="InterPro"/>
</dbReference>
<keyword evidence="2" id="KW-0548">Nucleotidyltransferase</keyword>
<organism evidence="5">
    <name type="scientific">Hubei partiti-like virus 25</name>
    <dbReference type="NCBI Taxonomy" id="1923032"/>
    <lineage>
        <taxon>Viruses</taxon>
        <taxon>Riboviria</taxon>
    </lineage>
</organism>
<evidence type="ECO:0000256" key="3">
    <source>
        <dbReference type="ARBA" id="ARBA00022953"/>
    </source>
</evidence>
<evidence type="ECO:0000313" key="5">
    <source>
        <dbReference type="EMBL" id="APG78228.1"/>
    </source>
</evidence>
<name>A0A1L3KLE4_9VIRU</name>
<evidence type="ECO:0000256" key="1">
    <source>
        <dbReference type="ARBA" id="ARBA00022679"/>
    </source>
</evidence>